<dbReference type="EMBL" id="QEAP01001714">
    <property type="protein sequence ID" value="TPX41581.1"/>
    <property type="molecule type" value="Genomic_DNA"/>
</dbReference>
<dbReference type="AlphaFoldDB" id="A0A507CR95"/>
<accession>A0A507CR95</accession>
<comment type="caution">
    <text evidence="1">The sequence shown here is derived from an EMBL/GenBank/DDBJ whole genome shotgun (WGS) entry which is preliminary data.</text>
</comment>
<gene>
    <name evidence="1" type="ORF">CcCBS67573_g10566</name>
</gene>
<evidence type="ECO:0000313" key="2">
    <source>
        <dbReference type="Proteomes" id="UP000320333"/>
    </source>
</evidence>
<organism evidence="1 2">
    <name type="scientific">Chytriomyces confervae</name>
    <dbReference type="NCBI Taxonomy" id="246404"/>
    <lineage>
        <taxon>Eukaryota</taxon>
        <taxon>Fungi</taxon>
        <taxon>Fungi incertae sedis</taxon>
        <taxon>Chytridiomycota</taxon>
        <taxon>Chytridiomycota incertae sedis</taxon>
        <taxon>Chytridiomycetes</taxon>
        <taxon>Chytridiales</taxon>
        <taxon>Chytriomycetaceae</taxon>
        <taxon>Chytriomyces</taxon>
    </lineage>
</organism>
<keyword evidence="2" id="KW-1185">Reference proteome</keyword>
<dbReference type="Proteomes" id="UP000320333">
    <property type="component" value="Unassembled WGS sequence"/>
</dbReference>
<name>A0A507CR95_9FUNG</name>
<evidence type="ECO:0000313" key="1">
    <source>
        <dbReference type="EMBL" id="TPX41581.1"/>
    </source>
</evidence>
<proteinExistence type="predicted"/>
<reference evidence="1 2" key="1">
    <citation type="journal article" date="2019" name="Sci. Rep.">
        <title>Comparative genomics of chytrid fungi reveal insights into the obligate biotrophic and pathogenic lifestyle of Synchytrium endobioticum.</title>
        <authorList>
            <person name="van de Vossenberg B.T.L.H."/>
            <person name="Warris S."/>
            <person name="Nguyen H.D.T."/>
            <person name="van Gent-Pelzer M.P.E."/>
            <person name="Joly D.L."/>
            <person name="van de Geest H.C."/>
            <person name="Bonants P.J.M."/>
            <person name="Smith D.S."/>
            <person name="Levesque C.A."/>
            <person name="van der Lee T.A.J."/>
        </authorList>
    </citation>
    <scope>NUCLEOTIDE SEQUENCE [LARGE SCALE GENOMIC DNA]</scope>
    <source>
        <strain evidence="1 2">CBS 675.73</strain>
    </source>
</reference>
<sequence length="71" mass="7441">MQPRKAHPPSCVRCVRRGLGGLTVYGGIGRCVEGVVVVYKLLLEAVMKLLHLQVAVSVKVEGVEPGTASGA</sequence>
<protein>
    <submittedName>
        <fullName evidence="1">Uncharacterized protein</fullName>
    </submittedName>
</protein>